<keyword evidence="2" id="KW-1185">Reference proteome</keyword>
<dbReference type="EMBL" id="JBHSAF010000001">
    <property type="protein sequence ID" value="MFC3912516.1"/>
    <property type="molecule type" value="Genomic_DNA"/>
</dbReference>
<gene>
    <name evidence="1" type="ORF">ACFOSS_03410</name>
</gene>
<dbReference type="RefSeq" id="WP_377150623.1">
    <property type="nucleotide sequence ID" value="NZ_JBHSAF010000001.1"/>
</dbReference>
<proteinExistence type="predicted"/>
<comment type="caution">
    <text evidence="1">The sequence shown here is derived from an EMBL/GenBank/DDBJ whole genome shotgun (WGS) entry which is preliminary data.</text>
</comment>
<dbReference type="Proteomes" id="UP001595692">
    <property type="component" value="Unassembled WGS sequence"/>
</dbReference>
<evidence type="ECO:0000313" key="2">
    <source>
        <dbReference type="Proteomes" id="UP001595692"/>
    </source>
</evidence>
<evidence type="ECO:0000313" key="1">
    <source>
        <dbReference type="EMBL" id="MFC3912516.1"/>
    </source>
</evidence>
<reference evidence="2" key="1">
    <citation type="journal article" date="2019" name="Int. J. Syst. Evol. Microbiol.">
        <title>The Global Catalogue of Microorganisms (GCM) 10K type strain sequencing project: providing services to taxonomists for standard genome sequencing and annotation.</title>
        <authorList>
            <consortium name="The Broad Institute Genomics Platform"/>
            <consortium name="The Broad Institute Genome Sequencing Center for Infectious Disease"/>
            <person name="Wu L."/>
            <person name="Ma J."/>
        </authorList>
    </citation>
    <scope>NUCLEOTIDE SEQUENCE [LARGE SCALE GENOMIC DNA]</scope>
    <source>
        <strain evidence="2">CCUG 54939</strain>
    </source>
</reference>
<accession>A0ABV8CL06</accession>
<name>A0ABV8CL06_9GAMM</name>
<sequence>MTISIYYTAKRKAPLTLSEVTSVNSVASRHSVDEQIEQLLATGAGMNWESFDFTVNSKPSGFFKKGIVFSGSTKLPDNLEDATWVGVQHWCKCLSEIRVAIPGCDWHVAVEDHELKWDEVAKMFDPSK</sequence>
<protein>
    <submittedName>
        <fullName evidence="1">Uncharacterized protein</fullName>
    </submittedName>
</protein>
<organism evidence="1 2">
    <name type="scientific">Pseudaeromonas sharmana</name>
    <dbReference type="NCBI Taxonomy" id="328412"/>
    <lineage>
        <taxon>Bacteria</taxon>
        <taxon>Pseudomonadati</taxon>
        <taxon>Pseudomonadota</taxon>
        <taxon>Gammaproteobacteria</taxon>
        <taxon>Aeromonadales</taxon>
        <taxon>Aeromonadaceae</taxon>
        <taxon>Pseudaeromonas</taxon>
    </lineage>
</organism>